<evidence type="ECO:0000256" key="2">
    <source>
        <dbReference type="ARBA" id="ARBA00022670"/>
    </source>
</evidence>
<accession>A0ABN1IY33</accession>
<dbReference type="SUPFAM" id="SSF52743">
    <property type="entry name" value="Subtilisin-like"/>
    <property type="match status" value="1"/>
</dbReference>
<keyword evidence="3 5" id="KW-0378">Hydrolase</keyword>
<keyword evidence="4 5" id="KW-0720">Serine protease</keyword>
<dbReference type="PROSITE" id="PS00138">
    <property type="entry name" value="SUBTILASE_SER"/>
    <property type="match status" value="1"/>
</dbReference>
<dbReference type="PROSITE" id="PS51272">
    <property type="entry name" value="SLH"/>
    <property type="match status" value="1"/>
</dbReference>
<dbReference type="Pfam" id="PF00082">
    <property type="entry name" value="Peptidase_S8"/>
    <property type="match status" value="1"/>
</dbReference>
<dbReference type="Proteomes" id="UP001501523">
    <property type="component" value="Unassembled WGS sequence"/>
</dbReference>
<reference evidence="8 9" key="1">
    <citation type="journal article" date="2019" name="Int. J. Syst. Evol. Microbiol.">
        <title>The Global Catalogue of Microorganisms (GCM) 10K type strain sequencing project: providing services to taxonomists for standard genome sequencing and annotation.</title>
        <authorList>
            <consortium name="The Broad Institute Genomics Platform"/>
            <consortium name="The Broad Institute Genome Sequencing Center for Infectious Disease"/>
            <person name="Wu L."/>
            <person name="Ma J."/>
        </authorList>
    </citation>
    <scope>NUCLEOTIDE SEQUENCE [LARGE SCALE GENOMIC DNA]</scope>
    <source>
        <strain evidence="8 9">JCM 15421</strain>
    </source>
</reference>
<dbReference type="InterPro" id="IPR050131">
    <property type="entry name" value="Peptidase_S8_subtilisin-like"/>
</dbReference>
<feature type="active site" description="Charge relay system" evidence="5">
    <location>
        <position position="212"/>
    </location>
</feature>
<evidence type="ECO:0000313" key="8">
    <source>
        <dbReference type="EMBL" id="GAA0723734.1"/>
    </source>
</evidence>
<comment type="similarity">
    <text evidence="1 5">Belongs to the peptidase S8 family.</text>
</comment>
<dbReference type="EMBL" id="BAAAEU010000027">
    <property type="protein sequence ID" value="GAA0723734.1"/>
    <property type="molecule type" value="Genomic_DNA"/>
</dbReference>
<feature type="domain" description="SLH" evidence="7">
    <location>
        <begin position="616"/>
        <end position="679"/>
    </location>
</feature>
<dbReference type="Gene3D" id="3.40.50.200">
    <property type="entry name" value="Peptidase S8/S53 domain"/>
    <property type="match status" value="1"/>
</dbReference>
<evidence type="ECO:0000259" key="7">
    <source>
        <dbReference type="PROSITE" id="PS51272"/>
    </source>
</evidence>
<keyword evidence="9" id="KW-1185">Reference proteome</keyword>
<evidence type="ECO:0000256" key="1">
    <source>
        <dbReference type="ARBA" id="ARBA00011073"/>
    </source>
</evidence>
<evidence type="ECO:0000256" key="3">
    <source>
        <dbReference type="ARBA" id="ARBA00022801"/>
    </source>
</evidence>
<dbReference type="InterPro" id="IPR001119">
    <property type="entry name" value="SLH_dom"/>
</dbReference>
<evidence type="ECO:0000313" key="9">
    <source>
        <dbReference type="Proteomes" id="UP001501523"/>
    </source>
</evidence>
<dbReference type="PANTHER" id="PTHR43806:SF11">
    <property type="entry name" value="CEREVISIN-RELATED"/>
    <property type="match status" value="1"/>
</dbReference>
<dbReference type="PROSITE" id="PS51892">
    <property type="entry name" value="SUBTILASE"/>
    <property type="match status" value="1"/>
</dbReference>
<gene>
    <name evidence="8" type="ORF">GCM10009105_35880</name>
</gene>
<feature type="signal peptide" evidence="6">
    <location>
        <begin position="1"/>
        <end position="26"/>
    </location>
</feature>
<dbReference type="InterPro" id="IPR022398">
    <property type="entry name" value="Peptidase_S8_His-AS"/>
</dbReference>
<evidence type="ECO:0000256" key="4">
    <source>
        <dbReference type="ARBA" id="ARBA00022825"/>
    </source>
</evidence>
<dbReference type="InterPro" id="IPR036852">
    <property type="entry name" value="Peptidase_S8/S53_dom_sf"/>
</dbReference>
<name>A0ABN1IY33_9GAMM</name>
<dbReference type="InterPro" id="IPR023828">
    <property type="entry name" value="Peptidase_S8_Ser-AS"/>
</dbReference>
<keyword evidence="6" id="KW-0732">Signal</keyword>
<keyword evidence="2 5" id="KW-0645">Protease</keyword>
<sequence>MQSFPTLRNPLALAIAGCILSGTAFADASIPADLSQALAATPSGGQLEVVVSFNNGAQPVSAAQIAALRAIGITRAFTFHSLPIAGALATPAQISALAARSDVISIFPNRKLEYFNQESREQSSVARAEANPADFGRVLRWSGFGVTAMINDSGIDATHLDISYGTHVVQNVQGLTNLRGLPQNLVSSAGGPNILPVTYTEGLQDTDTSSGHGTHCAGILGGTGARSNGLYAGVAPGADIVGYGSGAVISILDSIGGFDYAITNQFRFRSPIRVISNSWGTSGKFDPTDPVNLASYEAYKDGMVVAFAAGNSGPGENTHNPYAQAPWVISVAAGDKHGKLADFSSRGARFESGTFTMADGKQWTYVNQPSVTAPGVDVISTRTFGGALPPLAAQTDAALIAPQYLPFYTTMSGTSMATPHTAGISALLLEANPRLGPLQVKDLLRRTASNIPGYESWQDGTGYVNAYAALMEASGTRSGYGSTVNALRRFNAGAVVVAGGTQPFSVDFSPVGPTGAQTFQVGSDISWVNASATPPTGQTVALVLVDPDGKSYGSSIALPVLGDSVAVGAPGKPGTWKVTVRGIGSVSGTALDPAHVTNGYAIPGTVAGTLSFAKSGGYTGLNDIAGHPARGAIQSGVGRRLVDGYADSNFHPDDLLVRGDLAQYLVMGAGIRQALPVTPSFTDLAASDSRYAFAEAAIGFGGALKDRAGVAAGVMQLQGGQFNATGNVPRSDLAYSLVQSLGQQAVAAPYNGDVYVTYNNQRLKLDDSASIPADKRGYAQLAIDLGLMNVRYTLTQGPFDPQPVIHGWFDPARNVTRAEYAVSAGLLADTYNK</sequence>
<dbReference type="Pfam" id="PF00395">
    <property type="entry name" value="SLH"/>
    <property type="match status" value="1"/>
</dbReference>
<dbReference type="InterPro" id="IPR000209">
    <property type="entry name" value="Peptidase_S8/S53_dom"/>
</dbReference>
<organism evidence="8 9">
    <name type="scientific">Dokdonella soli</name>
    <dbReference type="NCBI Taxonomy" id="529810"/>
    <lineage>
        <taxon>Bacteria</taxon>
        <taxon>Pseudomonadati</taxon>
        <taxon>Pseudomonadota</taxon>
        <taxon>Gammaproteobacteria</taxon>
        <taxon>Lysobacterales</taxon>
        <taxon>Rhodanobacteraceae</taxon>
        <taxon>Dokdonella</taxon>
    </lineage>
</organism>
<dbReference type="RefSeq" id="WP_343793765.1">
    <property type="nucleotide sequence ID" value="NZ_BAAAEU010000027.1"/>
</dbReference>
<dbReference type="PANTHER" id="PTHR43806">
    <property type="entry name" value="PEPTIDASE S8"/>
    <property type="match status" value="1"/>
</dbReference>
<comment type="caution">
    <text evidence="8">The sequence shown here is derived from an EMBL/GenBank/DDBJ whole genome shotgun (WGS) entry which is preliminary data.</text>
</comment>
<feature type="chain" id="PRO_5046063337" description="SLH domain-containing protein" evidence="6">
    <location>
        <begin position="27"/>
        <end position="833"/>
    </location>
</feature>
<proteinExistence type="inferred from homology"/>
<feature type="active site" description="Charge relay system" evidence="5">
    <location>
        <position position="415"/>
    </location>
</feature>
<dbReference type="InterPro" id="IPR015500">
    <property type="entry name" value="Peptidase_S8_subtilisin-rel"/>
</dbReference>
<evidence type="ECO:0000256" key="5">
    <source>
        <dbReference type="PROSITE-ProRule" id="PRU01240"/>
    </source>
</evidence>
<dbReference type="PROSITE" id="PS00137">
    <property type="entry name" value="SUBTILASE_HIS"/>
    <property type="match status" value="1"/>
</dbReference>
<evidence type="ECO:0000256" key="6">
    <source>
        <dbReference type="SAM" id="SignalP"/>
    </source>
</evidence>
<feature type="active site" description="Charge relay system" evidence="5">
    <location>
        <position position="152"/>
    </location>
</feature>
<protein>
    <recommendedName>
        <fullName evidence="7">SLH domain-containing protein</fullName>
    </recommendedName>
</protein>
<dbReference type="PRINTS" id="PR00723">
    <property type="entry name" value="SUBTILISIN"/>
</dbReference>